<reference evidence="3 4" key="1">
    <citation type="submission" date="2024-03" db="EMBL/GenBank/DDBJ databases">
        <title>Novel species of the genus Variovorax.</title>
        <authorList>
            <person name="Liu Q."/>
            <person name="Xin Y.-H."/>
        </authorList>
    </citation>
    <scope>NUCLEOTIDE SEQUENCE [LARGE SCALE GENOMIC DNA]</scope>
    <source>
        <strain evidence="3 4">KACC 18900</strain>
    </source>
</reference>
<keyword evidence="4" id="KW-1185">Reference proteome</keyword>
<dbReference type="PANTHER" id="PTHR42928:SF5">
    <property type="entry name" value="BLR1237 PROTEIN"/>
    <property type="match status" value="1"/>
</dbReference>
<dbReference type="Proteomes" id="UP001385892">
    <property type="component" value="Unassembled WGS sequence"/>
</dbReference>
<protein>
    <submittedName>
        <fullName evidence="3">Tripartite tricarboxylate transporter substrate binding protein</fullName>
    </submittedName>
</protein>
<organism evidence="3 4">
    <name type="scientific">Variovorax rhizosphaerae</name>
    <dbReference type="NCBI Taxonomy" id="1836200"/>
    <lineage>
        <taxon>Bacteria</taxon>
        <taxon>Pseudomonadati</taxon>
        <taxon>Pseudomonadota</taxon>
        <taxon>Betaproteobacteria</taxon>
        <taxon>Burkholderiales</taxon>
        <taxon>Comamonadaceae</taxon>
        <taxon>Variovorax</taxon>
    </lineage>
</organism>
<dbReference type="Gene3D" id="3.40.190.150">
    <property type="entry name" value="Bordetella uptake gene, domain 1"/>
    <property type="match status" value="1"/>
</dbReference>
<dbReference type="Gene3D" id="3.40.190.10">
    <property type="entry name" value="Periplasmic binding protein-like II"/>
    <property type="match status" value="1"/>
</dbReference>
<comment type="caution">
    <text evidence="3">The sequence shown here is derived from an EMBL/GenBank/DDBJ whole genome shotgun (WGS) entry which is preliminary data.</text>
</comment>
<accession>A0ABU8WL10</accession>
<dbReference type="InterPro" id="IPR005064">
    <property type="entry name" value="BUG"/>
</dbReference>
<dbReference type="PANTHER" id="PTHR42928">
    <property type="entry name" value="TRICARBOXYLATE-BINDING PROTEIN"/>
    <property type="match status" value="1"/>
</dbReference>
<dbReference type="CDD" id="cd13578">
    <property type="entry name" value="PBP2_Bug27"/>
    <property type="match status" value="1"/>
</dbReference>
<keyword evidence="2" id="KW-0732">Signal</keyword>
<dbReference type="EMBL" id="JBBKZT010000007">
    <property type="protein sequence ID" value="MEJ8848217.1"/>
    <property type="molecule type" value="Genomic_DNA"/>
</dbReference>
<name>A0ABU8WL10_9BURK</name>
<dbReference type="Pfam" id="PF03401">
    <property type="entry name" value="TctC"/>
    <property type="match status" value="1"/>
</dbReference>
<feature type="chain" id="PRO_5047338927" evidence="2">
    <location>
        <begin position="26"/>
        <end position="323"/>
    </location>
</feature>
<evidence type="ECO:0000313" key="3">
    <source>
        <dbReference type="EMBL" id="MEJ8848217.1"/>
    </source>
</evidence>
<proteinExistence type="inferred from homology"/>
<comment type="similarity">
    <text evidence="1">Belongs to the UPF0065 (bug) family.</text>
</comment>
<evidence type="ECO:0000313" key="4">
    <source>
        <dbReference type="Proteomes" id="UP001385892"/>
    </source>
</evidence>
<feature type="signal peptide" evidence="2">
    <location>
        <begin position="1"/>
        <end position="25"/>
    </location>
</feature>
<dbReference type="PIRSF" id="PIRSF017082">
    <property type="entry name" value="YflP"/>
    <property type="match status" value="1"/>
</dbReference>
<sequence length="323" mass="34395">MSQLHTRRTLLVAGASLAASWLAHAQGPWPQKPIRLIVPFGPGASTDTVARFVATKLSVRLGQPIVVENKIGAGGIIGTTYVASQPADGYTLLFQSSPYMTAPLLKVPPPYDPVHDLQPIGMAGSGPFMVVIGNDVPASNLREFIALARTRPMSYGSAGVGTINHLGGELFNHLANVKLLHVPYTGLGPAITDFLGGRTQMLVASFPAALPHVRGGRMRALAVTGNERSDLVPDLPTAAEAGLPGYVVDSWWGVLGPRGLPAPIVQRINEELNAVLATPDLRELLSRDGARPRPGSPQDFARVIDTEVPRWRQLVQSARITSD</sequence>
<dbReference type="InterPro" id="IPR042100">
    <property type="entry name" value="Bug_dom1"/>
</dbReference>
<evidence type="ECO:0000256" key="2">
    <source>
        <dbReference type="SAM" id="SignalP"/>
    </source>
</evidence>
<dbReference type="RefSeq" id="WP_340343352.1">
    <property type="nucleotide sequence ID" value="NZ_JBBKZT010000007.1"/>
</dbReference>
<dbReference type="SUPFAM" id="SSF53850">
    <property type="entry name" value="Periplasmic binding protein-like II"/>
    <property type="match status" value="1"/>
</dbReference>
<evidence type="ECO:0000256" key="1">
    <source>
        <dbReference type="ARBA" id="ARBA00006987"/>
    </source>
</evidence>
<gene>
    <name evidence="3" type="ORF">WKW82_16275</name>
</gene>